<keyword evidence="3" id="KW-1185">Reference proteome</keyword>
<dbReference type="EMBL" id="JAHHUM010000347">
    <property type="protein sequence ID" value="KAK5620643.1"/>
    <property type="molecule type" value="Genomic_DNA"/>
</dbReference>
<feature type="transmembrane region" description="Helical" evidence="1">
    <location>
        <begin position="114"/>
        <end position="134"/>
    </location>
</feature>
<feature type="transmembrane region" description="Helical" evidence="1">
    <location>
        <begin position="146"/>
        <end position="163"/>
    </location>
</feature>
<feature type="transmembrane region" description="Helical" evidence="1">
    <location>
        <begin position="192"/>
        <end position="213"/>
    </location>
</feature>
<keyword evidence="1" id="KW-1133">Transmembrane helix</keyword>
<feature type="transmembrane region" description="Helical" evidence="1">
    <location>
        <begin position="58"/>
        <end position="75"/>
    </location>
</feature>
<protein>
    <submittedName>
        <fullName evidence="2">Uncharacterized protein</fullName>
    </submittedName>
</protein>
<feature type="transmembrane region" description="Helical" evidence="1">
    <location>
        <begin position="35"/>
        <end position="52"/>
    </location>
</feature>
<dbReference type="AlphaFoldDB" id="A0AAV9SHN9"/>
<name>A0AAV9SHN9_9TELE</name>
<keyword evidence="1" id="KW-0812">Transmembrane</keyword>
<comment type="caution">
    <text evidence="2">The sequence shown here is derived from an EMBL/GenBank/DDBJ whole genome shotgun (WGS) entry which is preliminary data.</text>
</comment>
<sequence length="262" mass="29449">MENSIKRRELKRPWDTFREVPVIEDKHTSWKLIKLLNIISLFAVAIIIFGLAVCSKVLFFEFVVFVGLAVLTIVGMPHKDTVTNVTILNGIAVLSALLQAVAQCTVKKIKVFLLPSFIAFLVIFLGYGLFIVLYIMKDPKDVKTTIWVGLAIGGSMLVSFNWWENYFRVISVKSKSNFLKNPFEDLTKSQNMLHIFSSLLRISVTACVLGAYVPQAKMDRNIVTSIPSRETKIVVIIIGVQLISSALCHWFALAACKMHAIR</sequence>
<organism evidence="2 3">
    <name type="scientific">Crenichthys baileyi</name>
    <name type="common">White River springfish</name>
    <dbReference type="NCBI Taxonomy" id="28760"/>
    <lineage>
        <taxon>Eukaryota</taxon>
        <taxon>Metazoa</taxon>
        <taxon>Chordata</taxon>
        <taxon>Craniata</taxon>
        <taxon>Vertebrata</taxon>
        <taxon>Euteleostomi</taxon>
        <taxon>Actinopterygii</taxon>
        <taxon>Neopterygii</taxon>
        <taxon>Teleostei</taxon>
        <taxon>Neoteleostei</taxon>
        <taxon>Acanthomorphata</taxon>
        <taxon>Ovalentaria</taxon>
        <taxon>Atherinomorphae</taxon>
        <taxon>Cyprinodontiformes</taxon>
        <taxon>Goodeidae</taxon>
        <taxon>Crenichthys</taxon>
    </lineage>
</organism>
<evidence type="ECO:0000313" key="2">
    <source>
        <dbReference type="EMBL" id="KAK5620643.1"/>
    </source>
</evidence>
<keyword evidence="1" id="KW-0472">Membrane</keyword>
<reference evidence="2 3" key="1">
    <citation type="submission" date="2021-06" db="EMBL/GenBank/DDBJ databases">
        <authorList>
            <person name="Palmer J.M."/>
        </authorList>
    </citation>
    <scope>NUCLEOTIDE SEQUENCE [LARGE SCALE GENOMIC DNA]</scope>
    <source>
        <strain evidence="2 3">MEX-2019</strain>
        <tissue evidence="2">Muscle</tissue>
    </source>
</reference>
<evidence type="ECO:0000256" key="1">
    <source>
        <dbReference type="SAM" id="Phobius"/>
    </source>
</evidence>
<dbReference type="Proteomes" id="UP001311232">
    <property type="component" value="Unassembled WGS sequence"/>
</dbReference>
<evidence type="ECO:0000313" key="3">
    <source>
        <dbReference type="Proteomes" id="UP001311232"/>
    </source>
</evidence>
<feature type="transmembrane region" description="Helical" evidence="1">
    <location>
        <begin position="233"/>
        <end position="253"/>
    </location>
</feature>
<proteinExistence type="predicted"/>
<accession>A0AAV9SHN9</accession>
<feature type="transmembrane region" description="Helical" evidence="1">
    <location>
        <begin position="82"/>
        <end position="102"/>
    </location>
</feature>
<gene>
    <name evidence="2" type="ORF">CRENBAI_021180</name>
</gene>